<name>G4ZHL7_PHYSP</name>
<protein>
    <submittedName>
        <fullName evidence="1">Uncharacterized protein</fullName>
    </submittedName>
</protein>
<evidence type="ECO:0000313" key="2">
    <source>
        <dbReference type="Proteomes" id="UP000002640"/>
    </source>
</evidence>
<dbReference type="InParanoid" id="G4ZHL7"/>
<gene>
    <name evidence="1" type="ORF">PHYSODRAFT_332419</name>
</gene>
<organism evidence="1 2">
    <name type="scientific">Phytophthora sojae (strain P6497)</name>
    <name type="common">Soybean stem and root rot agent</name>
    <name type="synonym">Phytophthora megasperma f. sp. glycines</name>
    <dbReference type="NCBI Taxonomy" id="1094619"/>
    <lineage>
        <taxon>Eukaryota</taxon>
        <taxon>Sar</taxon>
        <taxon>Stramenopiles</taxon>
        <taxon>Oomycota</taxon>
        <taxon>Peronosporomycetes</taxon>
        <taxon>Peronosporales</taxon>
        <taxon>Peronosporaceae</taxon>
        <taxon>Phytophthora</taxon>
    </lineage>
</organism>
<dbReference type="AlphaFoldDB" id="G4ZHL7"/>
<sequence length="150" mass="17229">MVFAPDYQPFEIRTLQHFGYWVLVNLESSRRSRLLIHEQDSASKFTCQFDLFQFGSLMEEFKFPLTHRLLWIQDKLLSARDKNEEVTATKVLAMLNRTKNCKSDDLQSIANMLLSALHTPEMTAESMLVMMKELVPPAQVRASESSGLGD</sequence>
<accession>G4ZHL7</accession>
<evidence type="ECO:0000313" key="1">
    <source>
        <dbReference type="EMBL" id="EGZ18672.1"/>
    </source>
</evidence>
<dbReference type="EMBL" id="JH159154">
    <property type="protein sequence ID" value="EGZ18672.1"/>
    <property type="molecule type" value="Genomic_DNA"/>
</dbReference>
<dbReference type="KEGG" id="psoj:PHYSODRAFT_332419"/>
<dbReference type="GeneID" id="20646468"/>
<keyword evidence="2" id="KW-1185">Reference proteome</keyword>
<dbReference type="RefSeq" id="XP_009527730.1">
    <property type="nucleotide sequence ID" value="XM_009529435.1"/>
</dbReference>
<proteinExistence type="predicted"/>
<reference evidence="1 2" key="1">
    <citation type="journal article" date="2006" name="Science">
        <title>Phytophthora genome sequences uncover evolutionary origins and mechanisms of pathogenesis.</title>
        <authorList>
            <person name="Tyler B.M."/>
            <person name="Tripathy S."/>
            <person name="Zhang X."/>
            <person name="Dehal P."/>
            <person name="Jiang R.H."/>
            <person name="Aerts A."/>
            <person name="Arredondo F.D."/>
            <person name="Baxter L."/>
            <person name="Bensasson D."/>
            <person name="Beynon J.L."/>
            <person name="Chapman J."/>
            <person name="Damasceno C.M."/>
            <person name="Dorrance A.E."/>
            <person name="Dou D."/>
            <person name="Dickerman A.W."/>
            <person name="Dubchak I.L."/>
            <person name="Garbelotto M."/>
            <person name="Gijzen M."/>
            <person name="Gordon S.G."/>
            <person name="Govers F."/>
            <person name="Grunwald N.J."/>
            <person name="Huang W."/>
            <person name="Ivors K.L."/>
            <person name="Jones R.W."/>
            <person name="Kamoun S."/>
            <person name="Krampis K."/>
            <person name="Lamour K.H."/>
            <person name="Lee M.K."/>
            <person name="McDonald W.H."/>
            <person name="Medina M."/>
            <person name="Meijer H.J."/>
            <person name="Nordberg E.K."/>
            <person name="Maclean D.J."/>
            <person name="Ospina-Giraldo M.D."/>
            <person name="Morris P.F."/>
            <person name="Phuntumart V."/>
            <person name="Putnam N.H."/>
            <person name="Rash S."/>
            <person name="Rose J.K."/>
            <person name="Sakihama Y."/>
            <person name="Salamov A.A."/>
            <person name="Savidor A."/>
            <person name="Scheuring C.F."/>
            <person name="Smith B.M."/>
            <person name="Sobral B.W."/>
            <person name="Terry A."/>
            <person name="Torto-Alalibo T.A."/>
            <person name="Win J."/>
            <person name="Xu Z."/>
            <person name="Zhang H."/>
            <person name="Grigoriev I.V."/>
            <person name="Rokhsar D.S."/>
            <person name="Boore J.L."/>
        </authorList>
    </citation>
    <scope>NUCLEOTIDE SEQUENCE [LARGE SCALE GENOMIC DNA]</scope>
    <source>
        <strain evidence="1 2">P6497</strain>
    </source>
</reference>
<dbReference type="Proteomes" id="UP000002640">
    <property type="component" value="Unassembled WGS sequence"/>
</dbReference>